<dbReference type="Gene3D" id="3.30.70.1440">
    <property type="entry name" value="Multidrug efflux transporter AcrB pore domain"/>
    <property type="match status" value="1"/>
</dbReference>
<dbReference type="PRINTS" id="PR00702">
    <property type="entry name" value="ACRIFLAVINRP"/>
</dbReference>
<dbReference type="Pfam" id="PF00873">
    <property type="entry name" value="ACR_tran"/>
    <property type="match status" value="1"/>
</dbReference>
<dbReference type="Gene3D" id="1.20.1640.10">
    <property type="entry name" value="Multidrug efflux transporter AcrB transmembrane domain"/>
    <property type="match status" value="2"/>
</dbReference>
<dbReference type="Gene3D" id="3.30.70.1320">
    <property type="entry name" value="Multidrug efflux transporter AcrB pore domain like"/>
    <property type="match status" value="1"/>
</dbReference>
<accession>A0A8E6B9Z0</accession>
<dbReference type="SUPFAM" id="SSF82714">
    <property type="entry name" value="Multidrug efflux transporter AcrB TolC docking domain, DN and DC subdomains"/>
    <property type="match status" value="2"/>
</dbReference>
<dbReference type="SUPFAM" id="SSF82866">
    <property type="entry name" value="Multidrug efflux transporter AcrB transmembrane domain"/>
    <property type="match status" value="2"/>
</dbReference>
<dbReference type="EMBL" id="CP074694">
    <property type="protein sequence ID" value="QVL34109.1"/>
    <property type="molecule type" value="Genomic_DNA"/>
</dbReference>
<feature type="transmembrane region" description="Helical" evidence="2">
    <location>
        <begin position="430"/>
        <end position="450"/>
    </location>
</feature>
<feature type="transmembrane region" description="Helical" evidence="2">
    <location>
        <begin position="525"/>
        <end position="545"/>
    </location>
</feature>
<proteinExistence type="predicted"/>
<feature type="transmembrane region" description="Helical" evidence="2">
    <location>
        <begin position="1027"/>
        <end position="1050"/>
    </location>
</feature>
<dbReference type="InterPro" id="IPR001036">
    <property type="entry name" value="Acrflvin-R"/>
</dbReference>
<dbReference type="RefSeq" id="WP_213499082.1">
    <property type="nucleotide sequence ID" value="NZ_CP074694.1"/>
</dbReference>
<dbReference type="SUPFAM" id="SSF82693">
    <property type="entry name" value="Multidrug efflux transporter AcrB pore domain, PN1, PN2, PC1 and PC2 subdomains"/>
    <property type="match status" value="2"/>
</dbReference>
<dbReference type="Gene3D" id="3.30.2090.10">
    <property type="entry name" value="Multidrug efflux transporter AcrB TolC docking domain, DN and DC subdomains"/>
    <property type="match status" value="2"/>
</dbReference>
<dbReference type="GO" id="GO:0042910">
    <property type="term" value="F:xenobiotic transmembrane transporter activity"/>
    <property type="evidence" value="ECO:0007669"/>
    <property type="project" value="TreeGrafter"/>
</dbReference>
<dbReference type="InterPro" id="IPR027463">
    <property type="entry name" value="AcrB_DN_DC_subdom"/>
</dbReference>
<name>A0A8E6B9Z0_9BACT</name>
<dbReference type="KEGG" id="tsph:KIH39_09440"/>
<feature type="transmembrane region" description="Helical" evidence="2">
    <location>
        <begin position="462"/>
        <end position="489"/>
    </location>
</feature>
<keyword evidence="2" id="KW-0812">Transmembrane</keyword>
<keyword evidence="4" id="KW-1185">Reference proteome</keyword>
<evidence type="ECO:0000256" key="2">
    <source>
        <dbReference type="SAM" id="Phobius"/>
    </source>
</evidence>
<dbReference type="GO" id="GO:0005886">
    <property type="term" value="C:plasma membrane"/>
    <property type="evidence" value="ECO:0007669"/>
    <property type="project" value="TreeGrafter"/>
</dbReference>
<keyword evidence="2" id="KW-0472">Membrane</keyword>
<dbReference type="Proteomes" id="UP000676194">
    <property type="component" value="Chromosome"/>
</dbReference>
<evidence type="ECO:0000313" key="4">
    <source>
        <dbReference type="Proteomes" id="UP000676194"/>
    </source>
</evidence>
<feature type="transmembrane region" description="Helical" evidence="2">
    <location>
        <begin position="359"/>
        <end position="379"/>
    </location>
</feature>
<dbReference type="PANTHER" id="PTHR32063">
    <property type="match status" value="1"/>
</dbReference>
<sequence>MKPIEIAMRSPMAIMVAMVSIIFGSVFAVTRMRIDVFPDLNLPVIYVAQPYGGMDPAQMEGLISSYYEYAFLYMNGIDHVESRNIQNLALIKIYFHPGTDMAQAMAEAGIYANRAKAFFPPGTVTPFIIRLDASSVPVAYLTLSSETREIKELSDLMLFRLRPILASLPGASAPQPFGGSLRSIIVSLDPERLRAYNLSPQDVATALSKGNTITPSGNARIKDQMPIVSVNSIVVDPQDLGNIPIKPEVHVYLRDLLKGKIEDGMDIASGWALVNGRRAVYMPILKTGDSSTLSVVNEIKENLEQMQSVLPKDVKLTLEFDQSPAVTNGVKGVLAQSSLGALLTGLIILLFLRDWRSVVVVVLTIPLALMGAVVGLFATGQTINLMTLGGLSLAVGILVSSATVVVENIHTRMAYSESIAEAAKDGTQETLVPALLALLCILAVFLPSFLMEGAARGLFVPLAIAVGFAMITAFGLSVTFVPVLSVWVMKLIPENPNSKSGRFSFARLRSFYEGLVGRFLNIRRLMIPTYLLISLALIAVVGSQVGREIAPQVDAGQFQMRISAPTGTRLEITEDLTRQALEVIKAKIGEDNIAISVSYIGTTAPTFTANAVYLWTAGTDQAVVRISLRPEAGLRVEDVEEILRKELSEKLIGWLSNKLVDAGVTREVAIQRAGRLTFSFEPADVVNQVMSFGAATPLEISVSGPYQAENRAYAEKVAAKLSEISTLRDLRFVQANDYPRIKVEVDRERAGLAGLTVSEAASSLIAATYSSRYATVVFWADPNSGIGYQVQVQVPPARMNSMSEVGEIPVKATSQGGSVLLRDVARIETGTMPEEYDRINQKRMVTITANVVGDDLGRAADKIAEAIKEVGEPPRGARIEIGGQVPAMKLMFSGLAFGLVLAIGVVFLLLTAYFQSIRLAIVSLASTPAVVAGVALTLYLTHTTLNIESFMGAIMAVGVSVANAILFVTFAERERQAGLGAAQAAKTGAADRFRAILMMSCAMIAGMIPMALGMGEGGEQTAPLGRAVVGGLVFTTFTTLLILPSIFALVMGKSAIGSSSLHPDDPDSKYFSHEAMPVGAHTPAVHQSAVEVIDDSIFPPEGTDESADSNPNSSPLDERKTDSETDKPKE</sequence>
<evidence type="ECO:0000256" key="1">
    <source>
        <dbReference type="SAM" id="MobiDB-lite"/>
    </source>
</evidence>
<feature type="transmembrane region" description="Helical" evidence="2">
    <location>
        <begin position="385"/>
        <end position="409"/>
    </location>
</feature>
<feature type="transmembrane region" description="Helical" evidence="2">
    <location>
        <begin position="952"/>
        <end position="972"/>
    </location>
</feature>
<protein>
    <submittedName>
        <fullName evidence="3">Efflux RND transporter permease subunit</fullName>
    </submittedName>
</protein>
<feature type="region of interest" description="Disordered" evidence="1">
    <location>
        <begin position="1092"/>
        <end position="1130"/>
    </location>
</feature>
<organism evidence="3 4">
    <name type="scientific">Telmatocola sphagniphila</name>
    <dbReference type="NCBI Taxonomy" id="1123043"/>
    <lineage>
        <taxon>Bacteria</taxon>
        <taxon>Pseudomonadati</taxon>
        <taxon>Planctomycetota</taxon>
        <taxon>Planctomycetia</taxon>
        <taxon>Gemmatales</taxon>
        <taxon>Gemmataceae</taxon>
    </lineage>
</organism>
<feature type="transmembrane region" description="Helical" evidence="2">
    <location>
        <begin position="919"/>
        <end position="940"/>
    </location>
</feature>
<dbReference type="AlphaFoldDB" id="A0A8E6B9Z0"/>
<dbReference type="Gene3D" id="3.30.70.1430">
    <property type="entry name" value="Multidrug efflux transporter AcrB pore domain"/>
    <property type="match status" value="2"/>
</dbReference>
<feature type="compositionally biased region" description="Basic and acidic residues" evidence="1">
    <location>
        <begin position="1116"/>
        <end position="1130"/>
    </location>
</feature>
<reference evidence="3" key="1">
    <citation type="submission" date="2021-05" db="EMBL/GenBank/DDBJ databases">
        <title>Complete genome sequence of the cellulolytic planctomycete Telmatocola sphagniphila SP2T and characterization of the first cellulase from planctomycetes.</title>
        <authorList>
            <person name="Rakitin A.L."/>
            <person name="Beletsky A.V."/>
            <person name="Naumoff D.G."/>
            <person name="Kulichevskaya I.S."/>
            <person name="Mardanov A.V."/>
            <person name="Ravin N.V."/>
            <person name="Dedysh S.N."/>
        </authorList>
    </citation>
    <scope>NUCLEOTIDE SEQUENCE</scope>
    <source>
        <strain evidence="3">SP2T</strain>
    </source>
</reference>
<dbReference type="PANTHER" id="PTHR32063:SF8">
    <property type="entry name" value="CATION EFFLUX PROTEIN"/>
    <property type="match status" value="1"/>
</dbReference>
<feature type="transmembrane region" description="Helical" evidence="2">
    <location>
        <begin position="993"/>
        <end position="1015"/>
    </location>
</feature>
<feature type="transmembrane region" description="Helical" evidence="2">
    <location>
        <begin position="333"/>
        <end position="352"/>
    </location>
</feature>
<evidence type="ECO:0000313" key="3">
    <source>
        <dbReference type="EMBL" id="QVL34109.1"/>
    </source>
</evidence>
<keyword evidence="2" id="KW-1133">Transmembrane helix</keyword>
<feature type="transmembrane region" description="Helical" evidence="2">
    <location>
        <begin position="890"/>
        <end position="912"/>
    </location>
</feature>
<gene>
    <name evidence="3" type="ORF">KIH39_09440</name>
</gene>